<gene>
    <name evidence="2" type="primary">RvY_00448-1</name>
    <name evidence="2" type="synonym">RvY_00448.1</name>
    <name evidence="2" type="ORF">RvY_00448</name>
</gene>
<accession>A0A1D1UCU0</accession>
<name>A0A1D1UCU0_RAMVA</name>
<evidence type="ECO:0000256" key="1">
    <source>
        <dbReference type="SAM" id="MobiDB-lite"/>
    </source>
</evidence>
<feature type="region of interest" description="Disordered" evidence="1">
    <location>
        <begin position="1"/>
        <end position="27"/>
    </location>
</feature>
<organism evidence="2 3">
    <name type="scientific">Ramazzottius varieornatus</name>
    <name type="common">Water bear</name>
    <name type="synonym">Tardigrade</name>
    <dbReference type="NCBI Taxonomy" id="947166"/>
    <lineage>
        <taxon>Eukaryota</taxon>
        <taxon>Metazoa</taxon>
        <taxon>Ecdysozoa</taxon>
        <taxon>Tardigrada</taxon>
        <taxon>Eutardigrada</taxon>
        <taxon>Parachela</taxon>
        <taxon>Hypsibioidea</taxon>
        <taxon>Ramazzottiidae</taxon>
        <taxon>Ramazzottius</taxon>
    </lineage>
</organism>
<evidence type="ECO:0000313" key="3">
    <source>
        <dbReference type="Proteomes" id="UP000186922"/>
    </source>
</evidence>
<feature type="compositionally biased region" description="Basic and acidic residues" evidence="1">
    <location>
        <begin position="1"/>
        <end position="13"/>
    </location>
</feature>
<reference evidence="2 3" key="1">
    <citation type="journal article" date="2016" name="Nat. Commun.">
        <title>Extremotolerant tardigrade genome and improved radiotolerance of human cultured cells by tardigrade-unique protein.</title>
        <authorList>
            <person name="Hashimoto T."/>
            <person name="Horikawa D.D."/>
            <person name="Saito Y."/>
            <person name="Kuwahara H."/>
            <person name="Kozuka-Hata H."/>
            <person name="Shin-I T."/>
            <person name="Minakuchi Y."/>
            <person name="Ohishi K."/>
            <person name="Motoyama A."/>
            <person name="Aizu T."/>
            <person name="Enomoto A."/>
            <person name="Kondo K."/>
            <person name="Tanaka S."/>
            <person name="Hara Y."/>
            <person name="Koshikawa S."/>
            <person name="Sagara H."/>
            <person name="Miura T."/>
            <person name="Yokobori S."/>
            <person name="Miyagawa K."/>
            <person name="Suzuki Y."/>
            <person name="Kubo T."/>
            <person name="Oyama M."/>
            <person name="Kohara Y."/>
            <person name="Fujiyama A."/>
            <person name="Arakawa K."/>
            <person name="Katayama T."/>
            <person name="Toyoda A."/>
            <person name="Kunieda T."/>
        </authorList>
    </citation>
    <scope>NUCLEOTIDE SEQUENCE [LARGE SCALE GENOMIC DNA]</scope>
    <source>
        <strain evidence="2 3">YOKOZUNA-1</strain>
    </source>
</reference>
<dbReference type="AlphaFoldDB" id="A0A1D1UCU0"/>
<comment type="caution">
    <text evidence="2">The sequence shown here is derived from an EMBL/GenBank/DDBJ whole genome shotgun (WGS) entry which is preliminary data.</text>
</comment>
<keyword evidence="3" id="KW-1185">Reference proteome</keyword>
<sequence>MIHFEEMSRSMRSKDRRRISSGNPSGSPLVLGYKLDLEASELTRVTQNQHCRTHQGIIIILGNYAKCWT</sequence>
<evidence type="ECO:0000313" key="2">
    <source>
        <dbReference type="EMBL" id="GAU87629.1"/>
    </source>
</evidence>
<dbReference type="Proteomes" id="UP000186922">
    <property type="component" value="Unassembled WGS sequence"/>
</dbReference>
<protein>
    <submittedName>
        <fullName evidence="2">Uncharacterized protein</fullName>
    </submittedName>
</protein>
<dbReference type="EMBL" id="BDGG01000001">
    <property type="protein sequence ID" value="GAU87629.1"/>
    <property type="molecule type" value="Genomic_DNA"/>
</dbReference>
<proteinExistence type="predicted"/>